<reference evidence="2" key="1">
    <citation type="journal article" date="2020" name="Nature">
        <title>Giant virus diversity and host interactions through global metagenomics.</title>
        <authorList>
            <person name="Schulz F."/>
            <person name="Roux S."/>
            <person name="Paez-Espino D."/>
            <person name="Jungbluth S."/>
            <person name="Walsh D.A."/>
            <person name="Denef V.J."/>
            <person name="McMahon K.D."/>
            <person name="Konstantinidis K.T."/>
            <person name="Eloe-Fadrosh E.A."/>
            <person name="Kyrpides N.C."/>
            <person name="Woyke T."/>
        </authorList>
    </citation>
    <scope>NUCLEOTIDE SEQUENCE</scope>
    <source>
        <strain evidence="2">GVMAG-M-3300023179-2</strain>
    </source>
</reference>
<keyword evidence="1" id="KW-0472">Membrane</keyword>
<dbReference type="SUPFAM" id="SSF81330">
    <property type="entry name" value="Gated mechanosensitive channel"/>
    <property type="match status" value="1"/>
</dbReference>
<evidence type="ECO:0000313" key="2">
    <source>
        <dbReference type="EMBL" id="QHT26553.1"/>
    </source>
</evidence>
<name>A0A6C0EDT1_9ZZZZ</name>
<sequence>MDFINNALVSLRSLLNFIINEVQIVIIAILQFIINFSADNLKSFIQFIFDKNIIQMCIGIIVATQIGTLSNVFNDIIIKPILEKSSIVNNEKIENIKYSLLGIEFRIGTLLITIIKLLVTFMIVFIIYKISTDVNIGNFFKKLSQIKL</sequence>
<keyword evidence="1" id="KW-0812">Transmembrane</keyword>
<proteinExistence type="predicted"/>
<feature type="transmembrane region" description="Helical" evidence="1">
    <location>
        <begin position="14"/>
        <end position="33"/>
    </location>
</feature>
<dbReference type="Gene3D" id="1.10.1200.120">
    <property type="entry name" value="Large-conductance mechanosensitive channel, MscL, domain 1"/>
    <property type="match status" value="1"/>
</dbReference>
<protein>
    <recommendedName>
        <fullName evidence="3">Large conductance mechanosensitive channel protein</fullName>
    </recommendedName>
</protein>
<feature type="transmembrane region" description="Helical" evidence="1">
    <location>
        <begin position="107"/>
        <end position="128"/>
    </location>
</feature>
<dbReference type="EMBL" id="MN739799">
    <property type="protein sequence ID" value="QHT26553.1"/>
    <property type="molecule type" value="Genomic_DNA"/>
</dbReference>
<dbReference type="InterPro" id="IPR036019">
    <property type="entry name" value="MscL_channel"/>
</dbReference>
<dbReference type="Pfam" id="PF01741">
    <property type="entry name" value="MscL"/>
    <property type="match status" value="1"/>
</dbReference>
<keyword evidence="1" id="KW-1133">Transmembrane helix</keyword>
<organism evidence="2">
    <name type="scientific">viral metagenome</name>
    <dbReference type="NCBI Taxonomy" id="1070528"/>
    <lineage>
        <taxon>unclassified sequences</taxon>
        <taxon>metagenomes</taxon>
        <taxon>organismal metagenomes</taxon>
    </lineage>
</organism>
<accession>A0A6C0EDT1</accession>
<evidence type="ECO:0008006" key="3">
    <source>
        <dbReference type="Google" id="ProtNLM"/>
    </source>
</evidence>
<dbReference type="AlphaFoldDB" id="A0A6C0EDT1"/>
<dbReference type="InterPro" id="IPR037673">
    <property type="entry name" value="MSC/AndL"/>
</dbReference>
<evidence type="ECO:0000256" key="1">
    <source>
        <dbReference type="SAM" id="Phobius"/>
    </source>
</evidence>